<evidence type="ECO:0000256" key="1">
    <source>
        <dbReference type="SAM" id="MobiDB-lite"/>
    </source>
</evidence>
<accession>A0A8D2D436</accession>
<organism evidence="2 3">
    <name type="scientific">Sciurus vulgaris</name>
    <name type="common">Eurasian red squirrel</name>
    <dbReference type="NCBI Taxonomy" id="55149"/>
    <lineage>
        <taxon>Eukaryota</taxon>
        <taxon>Metazoa</taxon>
        <taxon>Chordata</taxon>
        <taxon>Craniata</taxon>
        <taxon>Vertebrata</taxon>
        <taxon>Euteleostomi</taxon>
        <taxon>Mammalia</taxon>
        <taxon>Eutheria</taxon>
        <taxon>Euarchontoglires</taxon>
        <taxon>Glires</taxon>
        <taxon>Rodentia</taxon>
        <taxon>Sciuromorpha</taxon>
        <taxon>Sciuridae</taxon>
        <taxon>Sciurinae</taxon>
        <taxon>Sciurini</taxon>
        <taxon>Sciurus</taxon>
    </lineage>
</organism>
<dbReference type="PANTHER" id="PTHR38495:SF1">
    <property type="entry name" value="RIKEN CDNA 1700001K19 GENE"/>
    <property type="match status" value="1"/>
</dbReference>
<proteinExistence type="predicted"/>
<dbReference type="AlphaFoldDB" id="A0A8D2D436"/>
<dbReference type="PANTHER" id="PTHR38495">
    <property type="entry name" value="MCG11474"/>
    <property type="match status" value="1"/>
</dbReference>
<name>A0A8D2D436_SCIVU</name>
<evidence type="ECO:0000313" key="3">
    <source>
        <dbReference type="Proteomes" id="UP000694564"/>
    </source>
</evidence>
<dbReference type="GeneTree" id="ENSGT00520000057711"/>
<reference evidence="2" key="2">
    <citation type="submission" date="2025-09" db="UniProtKB">
        <authorList>
            <consortium name="Ensembl"/>
        </authorList>
    </citation>
    <scope>IDENTIFICATION</scope>
</reference>
<evidence type="ECO:0000313" key="2">
    <source>
        <dbReference type="Ensembl" id="ENSSVLP00005018844.1"/>
    </source>
</evidence>
<sequence length="219" mass="23908">GASQQTGQWEFLRAACAGQDRSCTRALPLSHSPSPQIHFCHQFLDSYDGDLEDCPGHFGSCPGYFLGERNNVPLYTPKSRSPEDAGLEDLLSSRAPHLAVMKAASWAPTPLEANDVDMQSEGEARLPLEPGGPQEAGRQAEGPQASQEDPRTTRAPNPGNPMELLEPGRHLPSRAKGTRMPPRLGGERDKGPKLSLSKRKLELLLAEPEKNKRKKQFVA</sequence>
<dbReference type="Proteomes" id="UP000694564">
    <property type="component" value="Chromosome 2"/>
</dbReference>
<protein>
    <submittedName>
        <fullName evidence="2">Uncharacterized protein</fullName>
    </submittedName>
</protein>
<dbReference type="Ensembl" id="ENSSVLT00005020973.1">
    <property type="protein sequence ID" value="ENSSVLP00005018844.1"/>
    <property type="gene ID" value="ENSSVLG00005015132.1"/>
</dbReference>
<feature type="region of interest" description="Disordered" evidence="1">
    <location>
        <begin position="123"/>
        <end position="219"/>
    </location>
</feature>
<keyword evidence="3" id="KW-1185">Reference proteome</keyword>
<feature type="compositionally biased region" description="Basic and acidic residues" evidence="1">
    <location>
        <begin position="199"/>
        <end position="210"/>
    </location>
</feature>
<dbReference type="OrthoDB" id="8960401at2759"/>
<reference evidence="2" key="1">
    <citation type="submission" date="2025-08" db="UniProtKB">
        <authorList>
            <consortium name="Ensembl"/>
        </authorList>
    </citation>
    <scope>IDENTIFICATION</scope>
</reference>